<dbReference type="InterPro" id="IPR001584">
    <property type="entry name" value="Integrase_cat-core"/>
</dbReference>
<dbReference type="InterPro" id="IPR036397">
    <property type="entry name" value="RNaseH_sf"/>
</dbReference>
<dbReference type="KEGG" id="vnx:VNE69_10045"/>
<name>A0AAX4JFA8_9MICR</name>
<dbReference type="Proteomes" id="UP001334084">
    <property type="component" value="Chromosome 10"/>
</dbReference>
<reference evidence="2" key="1">
    <citation type="journal article" date="2024" name="BMC Genomics">
        <title>Functional annotation of a divergent genome using sequence and structure-based similarity.</title>
        <authorList>
            <person name="Svedberg D."/>
            <person name="Winiger R.R."/>
            <person name="Berg A."/>
            <person name="Sharma H."/>
            <person name="Tellgren-Roth C."/>
            <person name="Debrunner-Vossbrinck B.A."/>
            <person name="Vossbrinck C.R."/>
            <person name="Barandun J."/>
        </authorList>
    </citation>
    <scope>NUCLEOTIDE SEQUENCE</scope>
    <source>
        <strain evidence="2">Illinois isolate</strain>
    </source>
</reference>
<gene>
    <name evidence="2" type="ORF">VNE69_10045</name>
</gene>
<proteinExistence type="predicted"/>
<dbReference type="AlphaFoldDB" id="A0AAX4JFA8"/>
<dbReference type="PROSITE" id="PS50994">
    <property type="entry name" value="INTEGRASE"/>
    <property type="match status" value="1"/>
</dbReference>
<dbReference type="GO" id="GO:0003676">
    <property type="term" value="F:nucleic acid binding"/>
    <property type="evidence" value="ECO:0007669"/>
    <property type="project" value="InterPro"/>
</dbReference>
<dbReference type="Gene3D" id="3.30.420.10">
    <property type="entry name" value="Ribonuclease H-like superfamily/Ribonuclease H"/>
    <property type="match status" value="1"/>
</dbReference>
<protein>
    <submittedName>
        <fullName evidence="2">Integrase catalytic domain-containing protein</fullName>
    </submittedName>
</protein>
<feature type="domain" description="Integrase catalytic" evidence="1">
    <location>
        <begin position="27"/>
        <end position="177"/>
    </location>
</feature>
<dbReference type="SUPFAM" id="SSF53098">
    <property type="entry name" value="Ribonuclease H-like"/>
    <property type="match status" value="1"/>
</dbReference>
<dbReference type="RefSeq" id="XP_065330839.1">
    <property type="nucleotide sequence ID" value="XM_065474767.1"/>
</dbReference>
<dbReference type="InterPro" id="IPR050951">
    <property type="entry name" value="Retrovirus_Pol_polyprotein"/>
</dbReference>
<evidence type="ECO:0000259" key="1">
    <source>
        <dbReference type="PROSITE" id="PS50994"/>
    </source>
</evidence>
<dbReference type="PANTHER" id="PTHR37984">
    <property type="entry name" value="PROTEIN CBG26694"/>
    <property type="match status" value="1"/>
</dbReference>
<organism evidence="2 3">
    <name type="scientific">Vairimorpha necatrix</name>
    <dbReference type="NCBI Taxonomy" id="6039"/>
    <lineage>
        <taxon>Eukaryota</taxon>
        <taxon>Fungi</taxon>
        <taxon>Fungi incertae sedis</taxon>
        <taxon>Microsporidia</taxon>
        <taxon>Nosematidae</taxon>
        <taxon>Vairimorpha</taxon>
    </lineage>
</organism>
<dbReference type="GO" id="GO:0005634">
    <property type="term" value="C:nucleus"/>
    <property type="evidence" value="ECO:0007669"/>
    <property type="project" value="UniProtKB-ARBA"/>
</dbReference>
<evidence type="ECO:0000313" key="2">
    <source>
        <dbReference type="EMBL" id="WUR04694.1"/>
    </source>
</evidence>
<dbReference type="InterPro" id="IPR012337">
    <property type="entry name" value="RNaseH-like_sf"/>
</dbReference>
<dbReference type="GO" id="GO:0015074">
    <property type="term" value="P:DNA integration"/>
    <property type="evidence" value="ECO:0007669"/>
    <property type="project" value="InterPro"/>
</dbReference>
<sequence length="266" mass="31146">MVKTEINKCLRCKMYNPQRGKKFIFVTAYEPGEKVAADIIGPINGSYIITAIDYFTRKAWAKVITTRESNKLVKFFDEVYNDIKIKILILDQSKENLSIEVKQWATRNNVRIHYISPFHHQSNGRIERFNRTIQEGIYKDNSFGNLKTKTKRVLDVYNNVRHSALGMSPDEACNPKRAQEIKLKQFEEIVKFNQRQKKRGAEFIFKEGDRVIIRRETDLTKGKPRFESQGIIINILGNNSYNVKVHNKTIKRHGSQLKLIVEDYFE</sequence>
<dbReference type="EMBL" id="CP142735">
    <property type="protein sequence ID" value="WUR04694.1"/>
    <property type="molecule type" value="Genomic_DNA"/>
</dbReference>
<evidence type="ECO:0000313" key="3">
    <source>
        <dbReference type="Proteomes" id="UP001334084"/>
    </source>
</evidence>
<dbReference type="Pfam" id="PF13683">
    <property type="entry name" value="rve_3"/>
    <property type="match status" value="1"/>
</dbReference>
<keyword evidence="3" id="KW-1185">Reference proteome</keyword>
<dbReference type="PANTHER" id="PTHR37984:SF5">
    <property type="entry name" value="PROTEIN NYNRIN-LIKE"/>
    <property type="match status" value="1"/>
</dbReference>
<dbReference type="GeneID" id="90542527"/>
<accession>A0AAX4JFA8</accession>